<dbReference type="HOGENOM" id="CLU_074465_0_0_1"/>
<dbReference type="Gramene" id="ERM97236">
    <property type="protein sequence ID" value="ERM97236"/>
    <property type="gene ID" value="AMTR_s00119p00085670"/>
</dbReference>
<sequence length="273" mass="30452">MPCSSPLWAQISSWHRDYDKVQACAVFLIHIQIGCALIGSLGALYTGVLLINLAVALFALVAIESSSQSLGRTYAVLLVCSILLDISWFILFSEEIWNISAEKYGHCFIFSVRVSFWMQIVGFSMRLMSSLLWIQMYRMGVSNGDNSVYREADYDVRNSFLNPPIHTAVRQDSDDEHILGGSIYDPVYYSSLFEDATYKGHPYGIMGSKQQDNDGNGGSTSSPDVFQLKSCLSSSFPHAHQSERHLVDLESLKSNRNWDLGDSRGSHPNIGQS</sequence>
<feature type="transmembrane region" description="Helical" evidence="1">
    <location>
        <begin position="114"/>
        <end position="134"/>
    </location>
</feature>
<dbReference type="eggNOG" id="ENOG502QRYT">
    <property type="taxonomic scope" value="Eukaryota"/>
</dbReference>
<proteinExistence type="predicted"/>
<dbReference type="AlphaFoldDB" id="W1NNF6"/>
<keyword evidence="1" id="KW-0472">Membrane</keyword>
<dbReference type="PANTHER" id="PTHR35471">
    <property type="entry name" value="OS07G0223700 PROTEIN"/>
    <property type="match status" value="1"/>
</dbReference>
<dbReference type="EMBL" id="KI396540">
    <property type="protein sequence ID" value="ERM97236.1"/>
    <property type="molecule type" value="Genomic_DNA"/>
</dbReference>
<feature type="transmembrane region" description="Helical" evidence="1">
    <location>
        <begin position="45"/>
        <end position="63"/>
    </location>
</feature>
<reference evidence="3" key="1">
    <citation type="journal article" date="2013" name="Science">
        <title>The Amborella genome and the evolution of flowering plants.</title>
        <authorList>
            <consortium name="Amborella Genome Project"/>
        </authorList>
    </citation>
    <scope>NUCLEOTIDE SEQUENCE [LARGE SCALE GENOMIC DNA]</scope>
</reference>
<evidence type="ECO:0000256" key="1">
    <source>
        <dbReference type="SAM" id="Phobius"/>
    </source>
</evidence>
<keyword evidence="3" id="KW-1185">Reference proteome</keyword>
<evidence type="ECO:0000313" key="3">
    <source>
        <dbReference type="Proteomes" id="UP000017836"/>
    </source>
</evidence>
<dbReference type="OMA" id="SLFHDKQ"/>
<gene>
    <name evidence="2" type="ORF">AMTR_s00119p00085670</name>
</gene>
<keyword evidence="1" id="KW-1133">Transmembrane helix</keyword>
<name>W1NNF6_AMBTC</name>
<protein>
    <submittedName>
        <fullName evidence="2">Uncharacterized protein</fullName>
    </submittedName>
</protein>
<feature type="transmembrane region" description="Helical" evidence="1">
    <location>
        <begin position="75"/>
        <end position="94"/>
    </location>
</feature>
<dbReference type="Proteomes" id="UP000017836">
    <property type="component" value="Unassembled WGS sequence"/>
</dbReference>
<dbReference type="PANTHER" id="PTHR35471:SF1">
    <property type="entry name" value="OS07G0223700 PROTEIN"/>
    <property type="match status" value="1"/>
</dbReference>
<evidence type="ECO:0000313" key="2">
    <source>
        <dbReference type="EMBL" id="ERM97236.1"/>
    </source>
</evidence>
<organism evidence="2 3">
    <name type="scientific">Amborella trichopoda</name>
    <dbReference type="NCBI Taxonomy" id="13333"/>
    <lineage>
        <taxon>Eukaryota</taxon>
        <taxon>Viridiplantae</taxon>
        <taxon>Streptophyta</taxon>
        <taxon>Embryophyta</taxon>
        <taxon>Tracheophyta</taxon>
        <taxon>Spermatophyta</taxon>
        <taxon>Magnoliopsida</taxon>
        <taxon>Amborellales</taxon>
        <taxon>Amborellaceae</taxon>
        <taxon>Amborella</taxon>
    </lineage>
</organism>
<keyword evidence="1" id="KW-0812">Transmembrane</keyword>
<accession>W1NNF6</accession>